<feature type="domain" description="HTH IS21-type" evidence="2">
    <location>
        <begin position="277"/>
        <end position="340"/>
    </location>
</feature>
<organism evidence="3 4">
    <name type="scientific">Nonomuraea thailandensis</name>
    <dbReference type="NCBI Taxonomy" id="1188745"/>
    <lineage>
        <taxon>Bacteria</taxon>
        <taxon>Bacillati</taxon>
        <taxon>Actinomycetota</taxon>
        <taxon>Actinomycetes</taxon>
        <taxon>Streptosporangiales</taxon>
        <taxon>Streptosporangiaceae</taxon>
        <taxon>Nonomuraea</taxon>
    </lineage>
</organism>
<evidence type="ECO:0000313" key="4">
    <source>
        <dbReference type="Proteomes" id="UP001139648"/>
    </source>
</evidence>
<dbReference type="PANTHER" id="PTHR33498">
    <property type="entry name" value="TRANSPOSASE FOR INSERTION SEQUENCE ELEMENT IS1557"/>
    <property type="match status" value="1"/>
</dbReference>
<dbReference type="InterPro" id="IPR002560">
    <property type="entry name" value="Transposase_DDE"/>
</dbReference>
<keyword evidence="4" id="KW-1185">Reference proteome</keyword>
<dbReference type="InterPro" id="IPR017894">
    <property type="entry name" value="HTH_IS21_transposase_type"/>
</dbReference>
<dbReference type="Proteomes" id="UP001139648">
    <property type="component" value="Unassembled WGS sequence"/>
</dbReference>
<feature type="region of interest" description="Disordered" evidence="1">
    <location>
        <begin position="217"/>
        <end position="259"/>
    </location>
</feature>
<evidence type="ECO:0000256" key="1">
    <source>
        <dbReference type="SAM" id="MobiDB-lite"/>
    </source>
</evidence>
<gene>
    <name evidence="3" type="ORF">HD597_000752</name>
</gene>
<sequence>MPLELSDDQARLLTVLFPQLNCLRLEQIEDVGSGLRILVRTGTELVACHRCGTASSRVHDRYWRRLDDLACGGRPVEIQLEVRRFRCDAPCCPVATFAEQVPLRLVRALPDPPVGQILVLGVDDFAKRKGHAYASLLVDMDTHRLVDLLPDREADTFAHWLRAHPGAQVVCRDRAGAFAAGARQGAPEAIQVADRFYLWQSLGEAVEKTVIAHRADLHDPAPEPDPLPGPVHQEQGEPDPSCAQATDQTTEDVPKEMSDGFRDILGRERRLVIRHTERYEAVQALQAEGCSLAEIGRRLRLSRDAVRRFARATSLEEVLFKATHRASILDPFKPYLNQRWNDGATNATALHTELQTQGWAGDVQAVRRYLNQFRPADGRARAANTSRVRPTAPTAPAPPKPRRVVRWLMTRPDHLSSTDAIHLQRILERSPGLAATARHVRAFAQR</sequence>
<feature type="region of interest" description="Disordered" evidence="1">
    <location>
        <begin position="378"/>
        <end position="401"/>
    </location>
</feature>
<comment type="caution">
    <text evidence="3">The sequence shown here is derived from an EMBL/GenBank/DDBJ whole genome shotgun (WGS) entry which is preliminary data.</text>
</comment>
<dbReference type="Pfam" id="PF14690">
    <property type="entry name" value="Zn_ribbon_ISL3"/>
    <property type="match status" value="1"/>
</dbReference>
<evidence type="ECO:0000313" key="3">
    <source>
        <dbReference type="EMBL" id="MCP2353732.1"/>
    </source>
</evidence>
<dbReference type="Pfam" id="PF01610">
    <property type="entry name" value="DDE_Tnp_ISL3"/>
    <property type="match status" value="1"/>
</dbReference>
<dbReference type="RefSeq" id="WP_253740242.1">
    <property type="nucleotide sequence ID" value="NZ_JAMZEB010000001.1"/>
</dbReference>
<accession>A0A9X2G6Z9</accession>
<dbReference type="EMBL" id="JAMZEB010000001">
    <property type="protein sequence ID" value="MCP2353732.1"/>
    <property type="molecule type" value="Genomic_DNA"/>
</dbReference>
<dbReference type="PANTHER" id="PTHR33498:SF1">
    <property type="entry name" value="TRANSPOSASE FOR INSERTION SEQUENCE ELEMENT IS1557"/>
    <property type="match status" value="1"/>
</dbReference>
<dbReference type="InterPro" id="IPR047951">
    <property type="entry name" value="Transpos_ISL3"/>
</dbReference>
<proteinExistence type="predicted"/>
<dbReference type="InterPro" id="IPR029261">
    <property type="entry name" value="Transposase_Znf"/>
</dbReference>
<dbReference type="PROSITE" id="PS50531">
    <property type="entry name" value="HTH_IS21"/>
    <property type="match status" value="1"/>
</dbReference>
<protein>
    <submittedName>
        <fullName evidence="3">Transposase</fullName>
    </submittedName>
</protein>
<name>A0A9X2G6Z9_9ACTN</name>
<reference evidence="3" key="1">
    <citation type="submission" date="2022-06" db="EMBL/GenBank/DDBJ databases">
        <title>Sequencing the genomes of 1000 actinobacteria strains.</title>
        <authorList>
            <person name="Klenk H.-P."/>
        </authorList>
    </citation>
    <scope>NUCLEOTIDE SEQUENCE</scope>
    <source>
        <strain evidence="3">DSM 46694</strain>
    </source>
</reference>
<evidence type="ECO:0000259" key="2">
    <source>
        <dbReference type="PROSITE" id="PS50531"/>
    </source>
</evidence>
<dbReference type="AlphaFoldDB" id="A0A9X2G6Z9"/>